<name>A0A514LEI3_9BACI</name>
<dbReference type="AlphaFoldDB" id="A0A514LEI3"/>
<proteinExistence type="predicted"/>
<evidence type="ECO:0000256" key="3">
    <source>
        <dbReference type="SAM" id="Phobius"/>
    </source>
</evidence>
<sequence>MSEEIKSEQKVKKPIYKRWWFYVIIGVVVIGVFGDADDEEVASDEEAEAEEASEEADTEATEDEEATEEEATEEENGDEEEQQTYSLDDEIEIDDHHFVVHDIDTATDIGSEHVPHEASGTFVLLDVTYTNNDSESVRMSSSDFQLVLDDSTYDSDTGAIMRANQEGTDTGDTFIGEQVNPGSEINSTVAFDVADDVAEDEDLQLKIDVGIFGGEEAIVDLR</sequence>
<feature type="transmembrane region" description="Helical" evidence="3">
    <location>
        <begin position="19"/>
        <end position="36"/>
    </location>
</feature>
<dbReference type="EMBL" id="CP035485">
    <property type="protein sequence ID" value="QDI90250.1"/>
    <property type="molecule type" value="Genomic_DNA"/>
</dbReference>
<accession>A0A514LEI3</accession>
<dbReference type="Proteomes" id="UP000319756">
    <property type="component" value="Chromosome"/>
</dbReference>
<dbReference type="Pfam" id="PF11611">
    <property type="entry name" value="DUF4352"/>
    <property type="match status" value="1"/>
</dbReference>
<dbReference type="InterPro" id="IPR029051">
    <property type="entry name" value="DUF4352"/>
</dbReference>
<keyword evidence="6" id="KW-1185">Reference proteome</keyword>
<protein>
    <submittedName>
        <fullName evidence="5">DUF4352 domain-containing protein</fullName>
    </submittedName>
</protein>
<evidence type="ECO:0000313" key="5">
    <source>
        <dbReference type="EMBL" id="QDI90250.1"/>
    </source>
</evidence>
<keyword evidence="1" id="KW-0732">Signal</keyword>
<dbReference type="RefSeq" id="WP_142087183.1">
    <property type="nucleotide sequence ID" value="NZ_CP035485.1"/>
</dbReference>
<gene>
    <name evidence="5" type="ORF">EPH95_02905</name>
</gene>
<reference evidence="6" key="1">
    <citation type="submission" date="2019-01" db="EMBL/GenBank/DDBJ databases">
        <title>Genomic analysis of Salicibibacter sp. NKC3-5.</title>
        <authorList>
            <person name="Oh Y.J."/>
        </authorList>
    </citation>
    <scope>NUCLEOTIDE SEQUENCE [LARGE SCALE GENOMIC DNA]</scope>
    <source>
        <strain evidence="6">NKC3-5</strain>
    </source>
</reference>
<keyword evidence="3" id="KW-1133">Transmembrane helix</keyword>
<dbReference type="Gene3D" id="2.60.40.1240">
    <property type="match status" value="1"/>
</dbReference>
<dbReference type="OrthoDB" id="2389763at2"/>
<keyword evidence="3" id="KW-0812">Transmembrane</keyword>
<evidence type="ECO:0000313" key="6">
    <source>
        <dbReference type="Proteomes" id="UP000319756"/>
    </source>
</evidence>
<organism evidence="5 6">
    <name type="scientific">Salicibibacter halophilus</name>
    <dbReference type="NCBI Taxonomy" id="2502791"/>
    <lineage>
        <taxon>Bacteria</taxon>
        <taxon>Bacillati</taxon>
        <taxon>Bacillota</taxon>
        <taxon>Bacilli</taxon>
        <taxon>Bacillales</taxon>
        <taxon>Bacillaceae</taxon>
        <taxon>Salicibibacter</taxon>
    </lineage>
</organism>
<feature type="region of interest" description="Disordered" evidence="2">
    <location>
        <begin position="39"/>
        <end position="83"/>
    </location>
</feature>
<feature type="domain" description="DUF4352" evidence="4">
    <location>
        <begin position="85"/>
        <end position="215"/>
    </location>
</feature>
<dbReference type="KEGG" id="sale:EPH95_02905"/>
<evidence type="ECO:0000256" key="2">
    <source>
        <dbReference type="SAM" id="MobiDB-lite"/>
    </source>
</evidence>
<evidence type="ECO:0000256" key="1">
    <source>
        <dbReference type="ARBA" id="ARBA00022729"/>
    </source>
</evidence>
<dbReference type="InterPro" id="IPR029050">
    <property type="entry name" value="Immunoprotect_excell_Ig-like"/>
</dbReference>
<evidence type="ECO:0000259" key="4">
    <source>
        <dbReference type="Pfam" id="PF11611"/>
    </source>
</evidence>
<keyword evidence="3" id="KW-0472">Membrane</keyword>